<dbReference type="InterPro" id="IPR044730">
    <property type="entry name" value="RNase_H-like_dom_plant"/>
</dbReference>
<evidence type="ECO:0000313" key="4">
    <source>
        <dbReference type="Proteomes" id="UP000737018"/>
    </source>
</evidence>
<dbReference type="Proteomes" id="UP000737018">
    <property type="component" value="Unassembled WGS sequence"/>
</dbReference>
<organism evidence="3 4">
    <name type="scientific">Castanea mollissima</name>
    <name type="common">Chinese chestnut</name>
    <dbReference type="NCBI Taxonomy" id="60419"/>
    <lineage>
        <taxon>Eukaryota</taxon>
        <taxon>Viridiplantae</taxon>
        <taxon>Streptophyta</taxon>
        <taxon>Embryophyta</taxon>
        <taxon>Tracheophyta</taxon>
        <taxon>Spermatophyta</taxon>
        <taxon>Magnoliopsida</taxon>
        <taxon>eudicotyledons</taxon>
        <taxon>Gunneridae</taxon>
        <taxon>Pentapetalae</taxon>
        <taxon>rosids</taxon>
        <taxon>fabids</taxon>
        <taxon>Fagales</taxon>
        <taxon>Fagaceae</taxon>
        <taxon>Castanea</taxon>
    </lineage>
</organism>
<protein>
    <recommendedName>
        <fullName evidence="2">RNase H type-1 domain-containing protein</fullName>
    </recommendedName>
</protein>
<proteinExistence type="predicted"/>
<dbReference type="InterPro" id="IPR036397">
    <property type="entry name" value="RNaseH_sf"/>
</dbReference>
<evidence type="ECO:0000256" key="1">
    <source>
        <dbReference type="SAM" id="MobiDB-lite"/>
    </source>
</evidence>
<feature type="domain" description="RNase H type-1" evidence="2">
    <location>
        <begin position="365"/>
        <end position="429"/>
    </location>
</feature>
<dbReference type="SUPFAM" id="SSF53098">
    <property type="entry name" value="Ribonuclease H-like"/>
    <property type="match status" value="1"/>
</dbReference>
<sequence>MEEAQVASSIKSIGNLSGSRAFKVSGSSPKSSGLENGGKQVGQLVLGSKPSHQASVKAKNAFARARAVVKVSSSVGILVPQNADTPFLFTSTTDQVPSDGRPDQRAPGKIQLLSREGSKMGLTRERCSSEQCEPELGVGMIQPKFSESMEMEIFTDRGEDEEREFMVEGYVDCAGVEGGWDVGLGSFSPIPTNIDVVCSENHGVLVGAKKAGGEIDIYLPHGEQSHDKHYTSISTHRGVRPSYLATGNEVMETRIGGDRAKAITDDLPFDGAIHSDTIGRNQMVFSGRRQQPNLASGIVNKTMEFIYCASSPRNPNRRGITTCRWERPPEGWMKLNTDGGAAGSPGLAGCGGVVRDSNGGVDLRNLNIPNLIVELDAKSIVDFFESSGYVNEVLSPILDDCRMLITRFQQLQVKHFHRQVNWCADALARLGATQEVEYRSFVSPPVDVLTAFELDLTGCYCNRLGPVSAVVF</sequence>
<comment type="caution">
    <text evidence="3">The sequence shown here is derived from an EMBL/GenBank/DDBJ whole genome shotgun (WGS) entry which is preliminary data.</text>
</comment>
<evidence type="ECO:0000313" key="3">
    <source>
        <dbReference type="EMBL" id="KAF3945743.1"/>
    </source>
</evidence>
<feature type="compositionally biased region" description="Polar residues" evidence="1">
    <location>
        <begin position="25"/>
        <end position="34"/>
    </location>
</feature>
<dbReference type="Pfam" id="PF13456">
    <property type="entry name" value="RVT_3"/>
    <property type="match status" value="1"/>
</dbReference>
<dbReference type="PANTHER" id="PTHR47723">
    <property type="entry name" value="OS05G0353850 PROTEIN"/>
    <property type="match status" value="1"/>
</dbReference>
<dbReference type="InterPro" id="IPR053151">
    <property type="entry name" value="RNase_H-like"/>
</dbReference>
<name>A0A8J4QIK7_9ROSI</name>
<feature type="region of interest" description="Disordered" evidence="1">
    <location>
        <begin position="19"/>
        <end position="42"/>
    </location>
</feature>
<dbReference type="GO" id="GO:0003676">
    <property type="term" value="F:nucleic acid binding"/>
    <property type="evidence" value="ECO:0007669"/>
    <property type="project" value="InterPro"/>
</dbReference>
<dbReference type="OrthoDB" id="1906820at2759"/>
<dbReference type="CDD" id="cd06222">
    <property type="entry name" value="RNase_H_like"/>
    <property type="match status" value="1"/>
</dbReference>
<dbReference type="GO" id="GO:0004523">
    <property type="term" value="F:RNA-DNA hybrid ribonuclease activity"/>
    <property type="evidence" value="ECO:0007669"/>
    <property type="project" value="InterPro"/>
</dbReference>
<dbReference type="Gene3D" id="3.30.420.10">
    <property type="entry name" value="Ribonuclease H-like superfamily/Ribonuclease H"/>
    <property type="match status" value="1"/>
</dbReference>
<dbReference type="InterPro" id="IPR012337">
    <property type="entry name" value="RNaseH-like_sf"/>
</dbReference>
<evidence type="ECO:0000259" key="2">
    <source>
        <dbReference type="Pfam" id="PF13456"/>
    </source>
</evidence>
<accession>A0A8J4QIK7</accession>
<dbReference type="PANTHER" id="PTHR47723:SF19">
    <property type="entry name" value="POLYNUCLEOTIDYL TRANSFERASE, RIBONUCLEASE H-LIKE SUPERFAMILY PROTEIN"/>
    <property type="match status" value="1"/>
</dbReference>
<reference evidence="3" key="1">
    <citation type="submission" date="2020-03" db="EMBL/GenBank/DDBJ databases">
        <title>Castanea mollissima Vanexum genome sequencing.</title>
        <authorList>
            <person name="Staton M."/>
        </authorList>
    </citation>
    <scope>NUCLEOTIDE SEQUENCE</scope>
    <source>
        <tissue evidence="3">Leaf</tissue>
    </source>
</reference>
<keyword evidence="4" id="KW-1185">Reference proteome</keyword>
<dbReference type="InterPro" id="IPR002156">
    <property type="entry name" value="RNaseH_domain"/>
</dbReference>
<dbReference type="EMBL" id="JRKL02011321">
    <property type="protein sequence ID" value="KAF3945743.1"/>
    <property type="molecule type" value="Genomic_DNA"/>
</dbReference>
<dbReference type="AlphaFoldDB" id="A0A8J4QIK7"/>
<gene>
    <name evidence="3" type="ORF">CMV_027911</name>
</gene>